<reference evidence="1 2" key="1">
    <citation type="submission" date="2023-07" db="EMBL/GenBank/DDBJ databases">
        <title>Protaetiibacter sp. nov WY-16 isolated from soil.</title>
        <authorList>
            <person name="Liu B."/>
            <person name="Wan Y."/>
        </authorList>
    </citation>
    <scope>NUCLEOTIDE SEQUENCE [LARGE SCALE GENOMIC DNA]</scope>
    <source>
        <strain evidence="1 2">WY-16</strain>
    </source>
</reference>
<dbReference type="RefSeq" id="WP_305002040.1">
    <property type="nucleotide sequence ID" value="NZ_JAUQUB010000001.1"/>
</dbReference>
<evidence type="ECO:0000313" key="2">
    <source>
        <dbReference type="Proteomes" id="UP001241072"/>
    </source>
</evidence>
<keyword evidence="2" id="KW-1185">Reference proteome</keyword>
<sequence>MGLFDDIAQGFRNLTGGVDQELLATGILARGEIVSMTLSGTTVSIMNAPVERSCTFVVNVIRDGQQPYQATITQRVQEIVIPQLQQPGVVLALRVDPADPSRVAIDFGSQPPEVNLPENTGPGSAADILANGKPITVVLVANQPIGVNNHKGDPVHALTLTVATGVPEPYQIQVGNAVPASALPLVYPGSKLHAKLGAGPNDVVVDWAAGAAS</sequence>
<dbReference type="Proteomes" id="UP001241072">
    <property type="component" value="Unassembled WGS sequence"/>
</dbReference>
<comment type="caution">
    <text evidence="1">The sequence shown here is derived from an EMBL/GenBank/DDBJ whole genome shotgun (WGS) entry which is preliminary data.</text>
</comment>
<proteinExistence type="predicted"/>
<protein>
    <submittedName>
        <fullName evidence="1">Uncharacterized protein</fullName>
    </submittedName>
</protein>
<organism evidence="1 2">
    <name type="scientific">Antiquaquibacter soli</name>
    <dbReference type="NCBI Taxonomy" id="3064523"/>
    <lineage>
        <taxon>Bacteria</taxon>
        <taxon>Bacillati</taxon>
        <taxon>Actinomycetota</taxon>
        <taxon>Actinomycetes</taxon>
        <taxon>Micrococcales</taxon>
        <taxon>Microbacteriaceae</taxon>
        <taxon>Antiquaquibacter</taxon>
    </lineage>
</organism>
<evidence type="ECO:0000313" key="1">
    <source>
        <dbReference type="EMBL" id="MDO7881632.1"/>
    </source>
</evidence>
<name>A0ABT9BMI1_9MICO</name>
<gene>
    <name evidence="1" type="ORF">Q5716_05250</name>
</gene>
<accession>A0ABT9BMI1</accession>
<dbReference type="EMBL" id="JAUQUB010000001">
    <property type="protein sequence ID" value="MDO7881632.1"/>
    <property type="molecule type" value="Genomic_DNA"/>
</dbReference>